<proteinExistence type="evidence at transcript level"/>
<dbReference type="SMART" id="SM00717">
    <property type="entry name" value="SANT"/>
    <property type="match status" value="2"/>
</dbReference>
<keyword evidence="6" id="KW-0539">Nucleus</keyword>
<dbReference type="InterPro" id="IPR009057">
    <property type="entry name" value="Homeodomain-like_sf"/>
</dbReference>
<evidence type="ECO:0000259" key="9">
    <source>
        <dbReference type="PROSITE" id="PS51294"/>
    </source>
</evidence>
<dbReference type="AlphaFoldDB" id="B6D1Z2"/>
<protein>
    <submittedName>
        <fullName evidence="10">MYB11</fullName>
    </submittedName>
</protein>
<dbReference type="InterPro" id="IPR001005">
    <property type="entry name" value="SANT/Myb"/>
</dbReference>
<dbReference type="EMBL" id="EU684238">
    <property type="protein sequence ID" value="ACG69457.1"/>
    <property type="molecule type" value="mRNA"/>
</dbReference>
<feature type="domain" description="Myb-like" evidence="8">
    <location>
        <begin position="61"/>
        <end position="111"/>
    </location>
</feature>
<feature type="compositionally biased region" description="Polar residues" evidence="7">
    <location>
        <begin position="151"/>
        <end position="171"/>
    </location>
</feature>
<dbReference type="GO" id="GO:0080090">
    <property type="term" value="P:regulation of primary metabolic process"/>
    <property type="evidence" value="ECO:0007669"/>
    <property type="project" value="UniProtKB-ARBA"/>
</dbReference>
<organism evidence="10">
    <name type="scientific">Gerbera hybrida</name>
    <name type="common">Daisy</name>
    <dbReference type="NCBI Taxonomy" id="18101"/>
    <lineage>
        <taxon>Eukaryota</taxon>
        <taxon>Viridiplantae</taxon>
        <taxon>Streptophyta</taxon>
        <taxon>Embryophyta</taxon>
        <taxon>Tracheophyta</taxon>
        <taxon>Spermatophyta</taxon>
        <taxon>Magnoliopsida</taxon>
        <taxon>eudicotyledons</taxon>
        <taxon>Gunneridae</taxon>
        <taxon>Pentapetalae</taxon>
        <taxon>asterids</taxon>
        <taxon>campanulids</taxon>
        <taxon>Asterales</taxon>
        <taxon>Asteraceae</taxon>
        <taxon>Mutisioideae</taxon>
        <taxon>Mutisieae</taxon>
        <taxon>Gerbera</taxon>
    </lineage>
</organism>
<evidence type="ECO:0000256" key="6">
    <source>
        <dbReference type="ARBA" id="ARBA00023242"/>
    </source>
</evidence>
<dbReference type="Pfam" id="PF00249">
    <property type="entry name" value="Myb_DNA-binding"/>
    <property type="match status" value="2"/>
</dbReference>
<evidence type="ECO:0000259" key="8">
    <source>
        <dbReference type="PROSITE" id="PS50090"/>
    </source>
</evidence>
<dbReference type="Gene3D" id="1.10.10.60">
    <property type="entry name" value="Homeodomain-like"/>
    <property type="match status" value="2"/>
</dbReference>
<evidence type="ECO:0000313" key="10">
    <source>
        <dbReference type="EMBL" id="ACG69457.1"/>
    </source>
</evidence>
<reference evidence="10" key="1">
    <citation type="journal article" date="2008" name="J. Exp. Bot.">
        <title>Identification of target genes for a MYB-type anthocyanin regulator in Gerbera hybrida.</title>
        <authorList>
            <person name="Laitinen R.A."/>
            <person name="Ainasoja M."/>
            <person name="Broholm S.K."/>
            <person name="Teeri T.H."/>
            <person name="Elomaa P."/>
        </authorList>
    </citation>
    <scope>NUCLEOTIDE SEQUENCE</scope>
</reference>
<evidence type="ECO:0000256" key="5">
    <source>
        <dbReference type="ARBA" id="ARBA00023163"/>
    </source>
</evidence>
<dbReference type="GO" id="GO:0000976">
    <property type="term" value="F:transcription cis-regulatory region binding"/>
    <property type="evidence" value="ECO:0007669"/>
    <property type="project" value="UniProtKB-ARBA"/>
</dbReference>
<dbReference type="FunFam" id="1.10.10.60:FF:000394">
    <property type="entry name" value="MYB transcription factor"/>
    <property type="match status" value="1"/>
</dbReference>
<evidence type="ECO:0000256" key="3">
    <source>
        <dbReference type="ARBA" id="ARBA00023015"/>
    </source>
</evidence>
<dbReference type="InterPro" id="IPR015495">
    <property type="entry name" value="Myb_TF_plants"/>
</dbReference>
<keyword evidence="2" id="KW-0677">Repeat</keyword>
<feature type="domain" description="HTH myb-type" evidence="9">
    <location>
        <begin position="61"/>
        <end position="115"/>
    </location>
</feature>
<name>B6D1Z2_GERHY</name>
<dbReference type="CDD" id="cd00167">
    <property type="entry name" value="SANT"/>
    <property type="match status" value="2"/>
</dbReference>
<dbReference type="PANTHER" id="PTHR47999">
    <property type="entry name" value="TRANSCRIPTION FACTOR MYB8-RELATED-RELATED"/>
    <property type="match status" value="1"/>
</dbReference>
<feature type="domain" description="HTH myb-type" evidence="9">
    <location>
        <begin position="8"/>
        <end position="60"/>
    </location>
</feature>
<dbReference type="SUPFAM" id="SSF46689">
    <property type="entry name" value="Homeodomain-like"/>
    <property type="match status" value="1"/>
</dbReference>
<evidence type="ECO:0000256" key="1">
    <source>
        <dbReference type="ARBA" id="ARBA00004123"/>
    </source>
</evidence>
<evidence type="ECO:0000256" key="4">
    <source>
        <dbReference type="ARBA" id="ARBA00023125"/>
    </source>
</evidence>
<sequence length="194" mass="22103">MKKPCYAKKNIKEGAWSEQEDQKLKDYISAHGEGSWHTVPQAAGLYRCGKSCRQRWLNYLRPDLKRGNFGEDEEDLIIRLHALLGNRWSLIAGRIPGRSDNEIKNYWNSHLQKKLINKGVDPNNHRLHHSFSNLEKVTGASATKSHFENEQGCSDGNYNSNEDQRSWSGSDINLDLASKISPPRPINNEANSMD</sequence>
<keyword evidence="3" id="KW-0805">Transcription regulation</keyword>
<dbReference type="PROSITE" id="PS51294">
    <property type="entry name" value="HTH_MYB"/>
    <property type="match status" value="2"/>
</dbReference>
<keyword evidence="4" id="KW-0238">DNA-binding</keyword>
<reference evidence="10" key="2">
    <citation type="submission" date="2008-04" db="EMBL/GenBank/DDBJ databases">
        <title>Microarray analysis of putative target genes for a MYB-type anthocyanin regulator in Gerbera hybrids.</title>
        <authorList>
            <person name="Laitinen R.A.E."/>
            <person name="Ainasoja M."/>
            <person name="Broholm S.K."/>
            <person name="Teeri T.H."/>
            <person name="Elomaa P."/>
        </authorList>
    </citation>
    <scope>NUCLEOTIDE SEQUENCE</scope>
</reference>
<dbReference type="GO" id="GO:0051707">
    <property type="term" value="P:response to other organism"/>
    <property type="evidence" value="ECO:0007669"/>
    <property type="project" value="UniProtKB-ARBA"/>
</dbReference>
<accession>B6D1Z2</accession>
<evidence type="ECO:0000256" key="7">
    <source>
        <dbReference type="SAM" id="MobiDB-lite"/>
    </source>
</evidence>
<evidence type="ECO:0000256" key="2">
    <source>
        <dbReference type="ARBA" id="ARBA00022737"/>
    </source>
</evidence>
<dbReference type="GO" id="GO:0005634">
    <property type="term" value="C:nucleus"/>
    <property type="evidence" value="ECO:0007669"/>
    <property type="project" value="UniProtKB-SubCell"/>
</dbReference>
<dbReference type="InterPro" id="IPR017930">
    <property type="entry name" value="Myb_dom"/>
</dbReference>
<keyword evidence="5" id="KW-0804">Transcription</keyword>
<dbReference type="FunFam" id="1.10.10.60:FF:000001">
    <property type="entry name" value="MYB-related transcription factor"/>
    <property type="match status" value="1"/>
</dbReference>
<feature type="region of interest" description="Disordered" evidence="7">
    <location>
        <begin position="147"/>
        <end position="194"/>
    </location>
</feature>
<comment type="subcellular location">
    <subcellularLocation>
        <location evidence="1">Nucleus</location>
    </subcellularLocation>
</comment>
<dbReference type="PROSITE" id="PS50090">
    <property type="entry name" value="MYB_LIKE"/>
    <property type="match status" value="2"/>
</dbReference>
<dbReference type="PANTHER" id="PTHR47999:SF34">
    <property type="entry name" value="TRANSCRIPTION REPRESSOR MYB4-LIKE"/>
    <property type="match status" value="1"/>
</dbReference>
<feature type="domain" description="Myb-like" evidence="8">
    <location>
        <begin position="8"/>
        <end position="60"/>
    </location>
</feature>